<sequence>MEELLVYALLLYEELVAEDEYYKRLDELFLKTPENDDLLYLEYETDIKKAIIYVRTHIDYRNLDAERFGRILMDELKAVYINCPDIKYFADRMYGLWADLPGNIQNMEPFQTLCYADDPLSWNDEAQTRNIYERMLNYYQNT</sequence>
<organism evidence="1 2">
    <name type="scientific">Candidatus Gallacutalibacter pullicola</name>
    <dbReference type="NCBI Taxonomy" id="2840830"/>
    <lineage>
        <taxon>Bacteria</taxon>
        <taxon>Bacillati</taxon>
        <taxon>Bacillota</taxon>
        <taxon>Clostridia</taxon>
        <taxon>Eubacteriales</taxon>
        <taxon>Candidatus Gallacutalibacter</taxon>
    </lineage>
</organism>
<comment type="caution">
    <text evidence="1">The sequence shown here is derived from an EMBL/GenBank/DDBJ whole genome shotgun (WGS) entry which is preliminary data.</text>
</comment>
<reference evidence="1" key="1">
    <citation type="submission" date="2020-10" db="EMBL/GenBank/DDBJ databases">
        <authorList>
            <person name="Gilroy R."/>
        </authorList>
    </citation>
    <scope>NUCLEOTIDE SEQUENCE</scope>
    <source>
        <strain evidence="1">ChiSjej1B19-7085</strain>
    </source>
</reference>
<dbReference type="Proteomes" id="UP000886785">
    <property type="component" value="Unassembled WGS sequence"/>
</dbReference>
<gene>
    <name evidence="1" type="ORF">IAA54_11550</name>
</gene>
<reference evidence="1" key="2">
    <citation type="journal article" date="2021" name="PeerJ">
        <title>Extensive microbial diversity within the chicken gut microbiome revealed by metagenomics and culture.</title>
        <authorList>
            <person name="Gilroy R."/>
            <person name="Ravi A."/>
            <person name="Getino M."/>
            <person name="Pursley I."/>
            <person name="Horton D.L."/>
            <person name="Alikhan N.F."/>
            <person name="Baker D."/>
            <person name="Gharbi K."/>
            <person name="Hall N."/>
            <person name="Watson M."/>
            <person name="Adriaenssens E.M."/>
            <person name="Foster-Nyarko E."/>
            <person name="Jarju S."/>
            <person name="Secka A."/>
            <person name="Antonio M."/>
            <person name="Oren A."/>
            <person name="Chaudhuri R.R."/>
            <person name="La Ragione R."/>
            <person name="Hildebrand F."/>
            <person name="Pallen M.J."/>
        </authorList>
    </citation>
    <scope>NUCLEOTIDE SEQUENCE</scope>
    <source>
        <strain evidence="1">ChiSjej1B19-7085</strain>
    </source>
</reference>
<dbReference type="EMBL" id="DVHF01000149">
    <property type="protein sequence ID" value="HIR58285.1"/>
    <property type="molecule type" value="Genomic_DNA"/>
</dbReference>
<proteinExistence type="predicted"/>
<name>A0A9D1J2I6_9FIRM</name>
<protein>
    <submittedName>
        <fullName evidence="1">Uncharacterized protein</fullName>
    </submittedName>
</protein>
<accession>A0A9D1J2I6</accession>
<dbReference type="AlphaFoldDB" id="A0A9D1J2I6"/>
<evidence type="ECO:0000313" key="1">
    <source>
        <dbReference type="EMBL" id="HIR58285.1"/>
    </source>
</evidence>
<evidence type="ECO:0000313" key="2">
    <source>
        <dbReference type="Proteomes" id="UP000886785"/>
    </source>
</evidence>